<keyword evidence="3" id="KW-1185">Reference proteome</keyword>
<dbReference type="PANTHER" id="PTHR39323:SF1">
    <property type="entry name" value="BLR1149 PROTEIN"/>
    <property type="match status" value="1"/>
</dbReference>
<dbReference type="GO" id="GO:0016787">
    <property type="term" value="F:hydrolase activity"/>
    <property type="evidence" value="ECO:0007669"/>
    <property type="project" value="InterPro"/>
</dbReference>
<reference evidence="2 3" key="1">
    <citation type="journal article" date="2014" name="Int. J. Syst. Evol. Microbiol.">
        <title>Phaeodactylibacter xiamenensis gen. nov., sp. nov., a member of the family Saprospiraceae isolated from the marine alga Phaeodactylum tricornutum.</title>
        <authorList>
            <person name="Chen Z.Jr."/>
            <person name="Lei X."/>
            <person name="Lai Q."/>
            <person name="Li Y."/>
            <person name="Zhang B."/>
            <person name="Zhang J."/>
            <person name="Zhang H."/>
            <person name="Yang L."/>
            <person name="Zheng W."/>
            <person name="Tian Y."/>
            <person name="Yu Z."/>
            <person name="Xu H.Jr."/>
            <person name="Zheng T."/>
        </authorList>
    </citation>
    <scope>NUCLEOTIDE SEQUENCE [LARGE SCALE GENOMIC DNA]</scope>
    <source>
        <strain evidence="2 3">KD52</strain>
    </source>
</reference>
<comment type="caution">
    <text evidence="2">The sequence shown here is derived from an EMBL/GenBank/DDBJ whole genome shotgun (WGS) entry which is preliminary data.</text>
</comment>
<organism evidence="2 3">
    <name type="scientific">Phaeodactylibacter xiamenensis</name>
    <dbReference type="NCBI Taxonomy" id="1524460"/>
    <lineage>
        <taxon>Bacteria</taxon>
        <taxon>Pseudomonadati</taxon>
        <taxon>Bacteroidota</taxon>
        <taxon>Saprospiria</taxon>
        <taxon>Saprospirales</taxon>
        <taxon>Haliscomenobacteraceae</taxon>
        <taxon>Phaeodactylibacter</taxon>
    </lineage>
</organism>
<dbReference type="SUPFAM" id="SSF56300">
    <property type="entry name" value="Metallo-dependent phosphatases"/>
    <property type="match status" value="1"/>
</dbReference>
<dbReference type="RefSeq" id="WP_044219709.1">
    <property type="nucleotide sequence ID" value="NZ_JBKAGJ010000007.1"/>
</dbReference>
<dbReference type="Proteomes" id="UP000029736">
    <property type="component" value="Unassembled WGS sequence"/>
</dbReference>
<dbReference type="InterPro" id="IPR029052">
    <property type="entry name" value="Metallo-depent_PP-like"/>
</dbReference>
<protein>
    <recommendedName>
        <fullName evidence="1">Calcineurin-like phosphoesterase domain-containing protein</fullName>
    </recommendedName>
</protein>
<dbReference type="OrthoDB" id="9795838at2"/>
<name>A0A098S887_9BACT</name>
<dbReference type="PIRSF" id="PIRSF000887">
    <property type="entry name" value="Pesterase_MJ0037"/>
    <property type="match status" value="1"/>
</dbReference>
<dbReference type="AlphaFoldDB" id="A0A098S887"/>
<dbReference type="PANTHER" id="PTHR39323">
    <property type="entry name" value="BLR1149 PROTEIN"/>
    <property type="match status" value="1"/>
</dbReference>
<evidence type="ECO:0000313" key="2">
    <source>
        <dbReference type="EMBL" id="KGE88301.1"/>
    </source>
</evidence>
<proteinExistence type="predicted"/>
<dbReference type="Pfam" id="PF00149">
    <property type="entry name" value="Metallophos"/>
    <property type="match status" value="1"/>
</dbReference>
<evidence type="ECO:0000259" key="1">
    <source>
        <dbReference type="Pfam" id="PF00149"/>
    </source>
</evidence>
<sequence length="224" mass="25630">MNNELSQIKGIQLHEIKGQHFWLHPFRALYWEEETALLIADLHLGKAQHFRKAGIAVPESVGQENWDRLISLLWDFQPDRILFLGDLFHSDYNSDWEELVAMAHQFDHISFELVVGNHDILTPESYQAARLKVHEEPYAVGPFLLSHHPMEEVPEGYCNLAGHIHPGVVLEGMGRQRMRLPCFWFGAQQVLLPAFGAFTGTAVIKPKVGDQVYVLAEERVVQVF</sequence>
<dbReference type="STRING" id="1524460.IX84_10900"/>
<gene>
    <name evidence="2" type="ORF">IX84_10900</name>
</gene>
<dbReference type="InterPro" id="IPR024173">
    <property type="entry name" value="Pesterase_MJ0037-like"/>
</dbReference>
<dbReference type="NCBIfam" id="TIGR04123">
    <property type="entry name" value="P_estr_lig_assc"/>
    <property type="match status" value="1"/>
</dbReference>
<dbReference type="InterPro" id="IPR026336">
    <property type="entry name" value="PdeM-like"/>
</dbReference>
<dbReference type="InterPro" id="IPR004843">
    <property type="entry name" value="Calcineurin-like_PHP"/>
</dbReference>
<accession>A0A098S887</accession>
<evidence type="ECO:0000313" key="3">
    <source>
        <dbReference type="Proteomes" id="UP000029736"/>
    </source>
</evidence>
<feature type="domain" description="Calcineurin-like phosphoesterase" evidence="1">
    <location>
        <begin position="37"/>
        <end position="127"/>
    </location>
</feature>
<dbReference type="Gene3D" id="3.60.21.10">
    <property type="match status" value="1"/>
</dbReference>
<dbReference type="EMBL" id="JPOS01000020">
    <property type="protein sequence ID" value="KGE88301.1"/>
    <property type="molecule type" value="Genomic_DNA"/>
</dbReference>